<sequence length="82" mass="8943">MSETDDEPLDAVSRLYAKMLAMEIVMGVLIGRLSEEDPEVREDVKRDVAVLLADMPIDGASEELIAGEVRRAAEALTSVRIA</sequence>
<dbReference type="Proteomes" id="UP001055117">
    <property type="component" value="Unassembled WGS sequence"/>
</dbReference>
<gene>
    <name evidence="1" type="ORF">AFCDBAGC_4925</name>
</gene>
<reference evidence="1 2" key="1">
    <citation type="journal article" date="2021" name="Front. Microbiol.">
        <title>Comprehensive Comparative Genomics and Phenotyping of Methylobacterium Species.</title>
        <authorList>
            <person name="Alessa O."/>
            <person name="Ogura Y."/>
            <person name="Fujitani Y."/>
            <person name="Takami H."/>
            <person name="Hayashi T."/>
            <person name="Sahin N."/>
            <person name="Tani A."/>
        </authorList>
    </citation>
    <scope>NUCLEOTIDE SEQUENCE [LARGE SCALE GENOMIC DNA]</scope>
    <source>
        <strain evidence="1 2">DSM 23679</strain>
    </source>
</reference>
<accession>A0ABQ4QP34</accession>
<comment type="caution">
    <text evidence="1">The sequence shown here is derived from an EMBL/GenBank/DDBJ whole genome shotgun (WGS) entry which is preliminary data.</text>
</comment>
<evidence type="ECO:0000313" key="1">
    <source>
        <dbReference type="EMBL" id="GJD47040.1"/>
    </source>
</evidence>
<evidence type="ECO:0000313" key="2">
    <source>
        <dbReference type="Proteomes" id="UP001055117"/>
    </source>
</evidence>
<keyword evidence="2" id="KW-1185">Reference proteome</keyword>
<dbReference type="EMBL" id="BPQG01000110">
    <property type="protein sequence ID" value="GJD47040.1"/>
    <property type="molecule type" value="Genomic_DNA"/>
</dbReference>
<protein>
    <submittedName>
        <fullName evidence="1">Uncharacterized protein</fullName>
    </submittedName>
</protein>
<organism evidence="1 2">
    <name type="scientific">Methylobacterium cerastii</name>
    <dbReference type="NCBI Taxonomy" id="932741"/>
    <lineage>
        <taxon>Bacteria</taxon>
        <taxon>Pseudomonadati</taxon>
        <taxon>Pseudomonadota</taxon>
        <taxon>Alphaproteobacteria</taxon>
        <taxon>Hyphomicrobiales</taxon>
        <taxon>Methylobacteriaceae</taxon>
        <taxon>Methylobacterium</taxon>
    </lineage>
</organism>
<proteinExistence type="predicted"/>
<name>A0ABQ4QP34_9HYPH</name>
<dbReference type="RefSeq" id="WP_147832139.1">
    <property type="nucleotide sequence ID" value="NZ_BPQG01000110.1"/>
</dbReference>